<feature type="transmembrane region" description="Helical" evidence="9">
    <location>
        <begin position="261"/>
        <end position="286"/>
    </location>
</feature>
<reference evidence="11" key="1">
    <citation type="submission" date="2021-01" db="EMBL/GenBank/DDBJ databases">
        <authorList>
            <person name="Corre E."/>
            <person name="Pelletier E."/>
            <person name="Niang G."/>
            <person name="Scheremetjew M."/>
            <person name="Finn R."/>
            <person name="Kale V."/>
            <person name="Holt S."/>
            <person name="Cochrane G."/>
            <person name="Meng A."/>
            <person name="Brown T."/>
            <person name="Cohen L."/>
        </authorList>
    </citation>
    <scope>NUCLEOTIDE SEQUENCE</scope>
    <source>
        <strain evidence="11">10249 10 AB</strain>
    </source>
</reference>
<name>A0A6U9ZMD6_9STRA</name>
<feature type="transmembrane region" description="Helical" evidence="9">
    <location>
        <begin position="150"/>
        <end position="171"/>
    </location>
</feature>
<evidence type="ECO:0000256" key="3">
    <source>
        <dbReference type="ARBA" id="ARBA00022448"/>
    </source>
</evidence>
<evidence type="ECO:0000256" key="4">
    <source>
        <dbReference type="ARBA" id="ARBA00022692"/>
    </source>
</evidence>
<evidence type="ECO:0000259" key="10">
    <source>
        <dbReference type="Pfam" id="PF01490"/>
    </source>
</evidence>
<keyword evidence="5" id="KW-0029">Amino-acid transport</keyword>
<dbReference type="AlphaFoldDB" id="A0A6U9ZMD6"/>
<feature type="transmembrane region" description="Helical" evidence="9">
    <location>
        <begin position="191"/>
        <end position="212"/>
    </location>
</feature>
<dbReference type="EMBL" id="HBIX01017734">
    <property type="protein sequence ID" value="CAE0720022.1"/>
    <property type="molecule type" value="Transcribed_RNA"/>
</dbReference>
<organism evidence="11">
    <name type="scientific">Pseudo-nitzschia australis</name>
    <dbReference type="NCBI Taxonomy" id="44445"/>
    <lineage>
        <taxon>Eukaryota</taxon>
        <taxon>Sar</taxon>
        <taxon>Stramenopiles</taxon>
        <taxon>Ochrophyta</taxon>
        <taxon>Bacillariophyta</taxon>
        <taxon>Bacillariophyceae</taxon>
        <taxon>Bacillariophycidae</taxon>
        <taxon>Bacillariales</taxon>
        <taxon>Bacillariaceae</taxon>
        <taxon>Pseudo-nitzschia</taxon>
    </lineage>
</organism>
<evidence type="ECO:0000313" key="11">
    <source>
        <dbReference type="EMBL" id="CAE0720021.1"/>
    </source>
</evidence>
<evidence type="ECO:0000256" key="2">
    <source>
        <dbReference type="ARBA" id="ARBA00008066"/>
    </source>
</evidence>
<comment type="similarity">
    <text evidence="2">Belongs to the amino acid/polyamine transporter 2 family.</text>
</comment>
<dbReference type="Pfam" id="PF01490">
    <property type="entry name" value="Aa_trans"/>
    <property type="match status" value="1"/>
</dbReference>
<evidence type="ECO:0000256" key="5">
    <source>
        <dbReference type="ARBA" id="ARBA00022970"/>
    </source>
</evidence>
<feature type="transmembrane region" description="Helical" evidence="9">
    <location>
        <begin position="94"/>
        <end position="111"/>
    </location>
</feature>
<keyword evidence="3" id="KW-0813">Transport</keyword>
<feature type="transmembrane region" description="Helical" evidence="9">
    <location>
        <begin position="298"/>
        <end position="325"/>
    </location>
</feature>
<accession>A0A6U9ZMD6</accession>
<feature type="transmembrane region" description="Helical" evidence="9">
    <location>
        <begin position="219"/>
        <end position="241"/>
    </location>
</feature>
<keyword evidence="6 9" id="KW-1133">Transmembrane helix</keyword>
<evidence type="ECO:0000256" key="8">
    <source>
        <dbReference type="SAM" id="MobiDB-lite"/>
    </source>
</evidence>
<feature type="transmembrane region" description="Helical" evidence="9">
    <location>
        <begin position="345"/>
        <end position="365"/>
    </location>
</feature>
<protein>
    <recommendedName>
        <fullName evidence="10">Amino acid transporter transmembrane domain-containing protein</fullName>
    </recommendedName>
</protein>
<dbReference type="InterPro" id="IPR013057">
    <property type="entry name" value="AA_transpt_TM"/>
</dbReference>
<dbReference type="PANTHER" id="PTHR22950:SF458">
    <property type="entry name" value="SODIUM-COUPLED NEUTRAL AMINO ACID TRANSPORTER 11-RELATED"/>
    <property type="match status" value="1"/>
</dbReference>
<feature type="transmembrane region" description="Helical" evidence="9">
    <location>
        <begin position="412"/>
        <end position="428"/>
    </location>
</feature>
<evidence type="ECO:0000256" key="6">
    <source>
        <dbReference type="ARBA" id="ARBA00022989"/>
    </source>
</evidence>
<feature type="domain" description="Amino acid transporter transmembrane" evidence="10">
    <location>
        <begin position="72"/>
        <end position="463"/>
    </location>
</feature>
<gene>
    <name evidence="11" type="ORF">PAUS00366_LOCUS12775</name>
    <name evidence="12" type="ORF">PAUS00366_LOCUS12776</name>
</gene>
<feature type="region of interest" description="Disordered" evidence="8">
    <location>
        <begin position="578"/>
        <end position="599"/>
    </location>
</feature>
<sequence>MFDVVIFLKWLRRHFVFVFFTIMTMAASMEMIDQGQSAKPMPLQSVNTHTVYFKPISDPSLLPKKRSQISGACSNLVNSIVGAGIIGIPFALQQTGLVSGIILLLLVAYFTDKSLRMLINTATSSSGLKGRGVWAYNDLMGLPFGRLGSVFVLANMFVTAYGAMVAYLLIIKDTLPVILGLVDDGDASVGGFWERELVMIVTSLLVVVPLSMQRDFSSLAFTSSISVAADILLVGFVSAFAPIGESVSNAGGLGEVIKNSIINKGFFIGFGVLTIAMCCQHSAFIVASSLDNPTPRRWSIVSAVSLSLSAVCCLVLGVAGYLGFLEDTNGDVLNNFGVDTVAANAARSLLALTMFFTYPMEAFVARHVLVQLLWKGDMDGYIVDTEVHAETGEETTFQRKTKRCYVFNRRHQVTLLIYFLTLMPALIVDDLGPVLSITGAIGGCCLAYIGPGFVYLGVHGEDFLQRLANRIVALNNNTNKCGSAATATANLPLEGDATAQLSSENSPLPVVDSREVFSKEYLSICRKPWWWWLLGMPLWVKIAREGSNGMNERLTAMDEEHHHPSSPTVVVQNDSTTAGLHQNGTTLDHPHPAATDDSNATTSDIVEPCLVDYGFAIFFIVFGAVALVAGVGSNVYVQINVIFNGSA</sequence>
<keyword evidence="7 9" id="KW-0472">Membrane</keyword>
<dbReference type="EMBL" id="HBIX01017733">
    <property type="protein sequence ID" value="CAE0720021.1"/>
    <property type="molecule type" value="Transcribed_RNA"/>
</dbReference>
<dbReference type="GO" id="GO:0015179">
    <property type="term" value="F:L-amino acid transmembrane transporter activity"/>
    <property type="evidence" value="ECO:0007669"/>
    <property type="project" value="TreeGrafter"/>
</dbReference>
<proteinExistence type="inferred from homology"/>
<evidence type="ECO:0000256" key="1">
    <source>
        <dbReference type="ARBA" id="ARBA00004141"/>
    </source>
</evidence>
<feature type="transmembrane region" description="Helical" evidence="9">
    <location>
        <begin position="434"/>
        <end position="458"/>
    </location>
</feature>
<evidence type="ECO:0000256" key="9">
    <source>
        <dbReference type="SAM" id="Phobius"/>
    </source>
</evidence>
<evidence type="ECO:0000256" key="7">
    <source>
        <dbReference type="ARBA" id="ARBA00023136"/>
    </source>
</evidence>
<comment type="subcellular location">
    <subcellularLocation>
        <location evidence="1">Membrane</location>
        <topology evidence="1">Multi-pass membrane protein</topology>
    </subcellularLocation>
</comment>
<dbReference type="PANTHER" id="PTHR22950">
    <property type="entry name" value="AMINO ACID TRANSPORTER"/>
    <property type="match status" value="1"/>
</dbReference>
<feature type="transmembrane region" description="Helical" evidence="9">
    <location>
        <begin position="15"/>
        <end position="32"/>
    </location>
</feature>
<evidence type="ECO:0000313" key="12">
    <source>
        <dbReference type="EMBL" id="CAE0720022.1"/>
    </source>
</evidence>
<feature type="transmembrane region" description="Helical" evidence="9">
    <location>
        <begin position="613"/>
        <end position="637"/>
    </location>
</feature>
<dbReference type="GO" id="GO:0016020">
    <property type="term" value="C:membrane"/>
    <property type="evidence" value="ECO:0007669"/>
    <property type="project" value="UniProtKB-SubCell"/>
</dbReference>
<keyword evidence="4 9" id="KW-0812">Transmembrane</keyword>